<evidence type="ECO:0000259" key="8">
    <source>
        <dbReference type="Pfam" id="PF03444"/>
    </source>
</evidence>
<evidence type="ECO:0000256" key="5">
    <source>
        <dbReference type="HAMAP-Rule" id="MF_00081"/>
    </source>
</evidence>
<dbReference type="EMBL" id="FOAA01000001">
    <property type="protein sequence ID" value="SEK19134.1"/>
    <property type="molecule type" value="Genomic_DNA"/>
</dbReference>
<comment type="similarity">
    <text evidence="5">Belongs to the HrcA family.</text>
</comment>
<dbReference type="Gene3D" id="3.30.390.60">
    <property type="entry name" value="Heat-inducible transcription repressor hrca homolog, domain 3"/>
    <property type="match status" value="1"/>
</dbReference>
<dbReference type="Gene3D" id="3.30.450.40">
    <property type="match status" value="1"/>
</dbReference>
<keyword evidence="2 5" id="KW-0805">Transcription regulation</keyword>
<keyword evidence="10" id="KW-1185">Reference proteome</keyword>
<dbReference type="InterPro" id="IPR036388">
    <property type="entry name" value="WH-like_DNA-bd_sf"/>
</dbReference>
<organism evidence="9 10">
    <name type="scientific">Ectothiorhodospira marina</name>
    <dbReference type="NCBI Taxonomy" id="1396821"/>
    <lineage>
        <taxon>Bacteria</taxon>
        <taxon>Pseudomonadati</taxon>
        <taxon>Pseudomonadota</taxon>
        <taxon>Gammaproteobacteria</taxon>
        <taxon>Chromatiales</taxon>
        <taxon>Ectothiorhodospiraceae</taxon>
        <taxon>Ectothiorhodospira</taxon>
    </lineage>
</organism>
<dbReference type="SUPFAM" id="SSF55781">
    <property type="entry name" value="GAF domain-like"/>
    <property type="match status" value="1"/>
</dbReference>
<dbReference type="Proteomes" id="UP000199256">
    <property type="component" value="Unassembled WGS sequence"/>
</dbReference>
<feature type="domain" description="Heat-inducible transcription repressor HrcA C-terminal" evidence="7">
    <location>
        <begin position="114"/>
        <end position="334"/>
    </location>
</feature>
<dbReference type="PANTHER" id="PTHR34824:SF1">
    <property type="entry name" value="HEAT-INDUCIBLE TRANSCRIPTION REPRESSOR HRCA"/>
    <property type="match status" value="1"/>
</dbReference>
<dbReference type="InterPro" id="IPR021153">
    <property type="entry name" value="HrcA_C"/>
</dbReference>
<dbReference type="Pfam" id="PF01628">
    <property type="entry name" value="HrcA"/>
    <property type="match status" value="1"/>
</dbReference>
<keyword evidence="6" id="KW-0175">Coiled coil</keyword>
<gene>
    <name evidence="5" type="primary">hrcA</name>
    <name evidence="9" type="ORF">SAMN05444515_10152</name>
</gene>
<evidence type="ECO:0000313" key="10">
    <source>
        <dbReference type="Proteomes" id="UP000199256"/>
    </source>
</evidence>
<dbReference type="InterPro" id="IPR023120">
    <property type="entry name" value="WHTH_transcript_rep_HrcA_IDD"/>
</dbReference>
<dbReference type="Gene3D" id="1.10.10.10">
    <property type="entry name" value="Winged helix-like DNA-binding domain superfamily/Winged helix DNA-binding domain"/>
    <property type="match status" value="1"/>
</dbReference>
<feature type="domain" description="Winged helix-turn-helix transcription repressor HrcA DNA-binding" evidence="8">
    <location>
        <begin position="14"/>
        <end position="83"/>
    </location>
</feature>
<dbReference type="GO" id="GO:0045892">
    <property type="term" value="P:negative regulation of DNA-templated transcription"/>
    <property type="evidence" value="ECO:0007669"/>
    <property type="project" value="UniProtKB-UniRule"/>
</dbReference>
<keyword evidence="3 5" id="KW-0346">Stress response</keyword>
<proteinExistence type="inferred from homology"/>
<keyword evidence="4 5" id="KW-0804">Transcription</keyword>
<dbReference type="PIRSF" id="PIRSF005485">
    <property type="entry name" value="HrcA"/>
    <property type="match status" value="1"/>
</dbReference>
<dbReference type="NCBIfam" id="TIGR00331">
    <property type="entry name" value="hrcA"/>
    <property type="match status" value="1"/>
</dbReference>
<accession>A0A1H7EZW5</accession>
<evidence type="ECO:0000256" key="2">
    <source>
        <dbReference type="ARBA" id="ARBA00023015"/>
    </source>
</evidence>
<keyword evidence="1 5" id="KW-0678">Repressor</keyword>
<evidence type="ECO:0000256" key="6">
    <source>
        <dbReference type="SAM" id="Coils"/>
    </source>
</evidence>
<evidence type="ECO:0000256" key="4">
    <source>
        <dbReference type="ARBA" id="ARBA00023163"/>
    </source>
</evidence>
<dbReference type="SUPFAM" id="SSF46785">
    <property type="entry name" value="Winged helix' DNA-binding domain"/>
    <property type="match status" value="1"/>
</dbReference>
<dbReference type="STRING" id="1396821.SAMN05444515_10152"/>
<protein>
    <recommendedName>
        <fullName evidence="5">Heat-inducible transcription repressor HrcA</fullName>
    </recommendedName>
</protein>
<dbReference type="GO" id="GO:0003677">
    <property type="term" value="F:DNA binding"/>
    <property type="evidence" value="ECO:0007669"/>
    <property type="project" value="InterPro"/>
</dbReference>
<reference evidence="10" key="1">
    <citation type="submission" date="2016-10" db="EMBL/GenBank/DDBJ databases">
        <authorList>
            <person name="Varghese N."/>
            <person name="Submissions S."/>
        </authorList>
    </citation>
    <scope>NUCLEOTIDE SEQUENCE [LARGE SCALE GENOMIC DNA]</scope>
    <source>
        <strain evidence="10">DSM 241</strain>
    </source>
</reference>
<dbReference type="PANTHER" id="PTHR34824">
    <property type="entry name" value="HEAT-INDUCIBLE TRANSCRIPTION REPRESSOR HRCA"/>
    <property type="match status" value="1"/>
</dbReference>
<name>A0A1H7EZW5_9GAMM</name>
<evidence type="ECO:0000256" key="3">
    <source>
        <dbReference type="ARBA" id="ARBA00023016"/>
    </source>
</evidence>
<comment type="function">
    <text evidence="5">Negative regulator of class I heat shock genes (grpE-dnaK-dnaJ and groELS operons). Prevents heat-shock induction of these operons.</text>
</comment>
<evidence type="ECO:0000259" key="7">
    <source>
        <dbReference type="Pfam" id="PF01628"/>
    </source>
</evidence>
<dbReference type="InterPro" id="IPR036390">
    <property type="entry name" value="WH_DNA-bd_sf"/>
</dbReference>
<dbReference type="InterPro" id="IPR005104">
    <property type="entry name" value="WHTH_HrcA_DNA-bd"/>
</dbReference>
<dbReference type="InterPro" id="IPR029016">
    <property type="entry name" value="GAF-like_dom_sf"/>
</dbReference>
<evidence type="ECO:0000256" key="1">
    <source>
        <dbReference type="ARBA" id="ARBA00022491"/>
    </source>
</evidence>
<dbReference type="OrthoDB" id="9783139at2"/>
<feature type="coiled-coil region" evidence="6">
    <location>
        <begin position="157"/>
        <end position="184"/>
    </location>
</feature>
<dbReference type="HAMAP" id="MF_00081">
    <property type="entry name" value="HrcA"/>
    <property type="match status" value="1"/>
</dbReference>
<dbReference type="InterPro" id="IPR002571">
    <property type="entry name" value="HrcA"/>
</dbReference>
<dbReference type="RefSeq" id="WP_090249408.1">
    <property type="nucleotide sequence ID" value="NZ_FOAA01000001.1"/>
</dbReference>
<dbReference type="Pfam" id="PF03444">
    <property type="entry name" value="WHD_HrcA"/>
    <property type="match status" value="1"/>
</dbReference>
<sequence length="352" mass="39173">MKTSHTSNSQLLNDRARRLLRALVESYVREGQPVGSRTLARTAGLDLSPASIRNVMSDLEEMGLVSSPHTSAGRVPTAQGYRLFVDSLLEVKPLDSHEVRILKERLNPELDTKSLVESASDLLSAVTQMAGMVRVPRRDHAALMQIEFLKLSGRQVLAILVMNKNEVQNRILQLDREYSHSELQQMANYLNEHLAGLDLRQAREQVLREMKAVREHMNTMMLAAIELGEQVFSDQEQDDQVVFTGQIHLMDYAELSSVDKLRSLFEAFTEKRDLLTLLDTCISAQGVQIFIGQESGHKVLDDCSVVTAPYNVGGQVVGVLGVIGPTRMAYERIIPVVDITAKLLGAALNSRN</sequence>
<dbReference type="AlphaFoldDB" id="A0A1H7EZW5"/>
<evidence type="ECO:0000313" key="9">
    <source>
        <dbReference type="EMBL" id="SEK19134.1"/>
    </source>
</evidence>